<protein>
    <submittedName>
        <fullName evidence="2">Uncharacterized protein</fullName>
    </submittedName>
</protein>
<organism evidence="2">
    <name type="scientific">Timema genevievae</name>
    <name type="common">Walking stick</name>
    <dbReference type="NCBI Taxonomy" id="629358"/>
    <lineage>
        <taxon>Eukaryota</taxon>
        <taxon>Metazoa</taxon>
        <taxon>Ecdysozoa</taxon>
        <taxon>Arthropoda</taxon>
        <taxon>Hexapoda</taxon>
        <taxon>Insecta</taxon>
        <taxon>Pterygota</taxon>
        <taxon>Neoptera</taxon>
        <taxon>Polyneoptera</taxon>
        <taxon>Phasmatodea</taxon>
        <taxon>Timematodea</taxon>
        <taxon>Timematoidea</taxon>
        <taxon>Timematidae</taxon>
        <taxon>Timema</taxon>
    </lineage>
</organism>
<reference evidence="2" key="1">
    <citation type="submission" date="2020-11" db="EMBL/GenBank/DDBJ databases">
        <authorList>
            <person name="Tran Van P."/>
        </authorList>
    </citation>
    <scope>NUCLEOTIDE SEQUENCE</scope>
</reference>
<dbReference type="EMBL" id="OE840576">
    <property type="protein sequence ID" value="CAD7591298.1"/>
    <property type="molecule type" value="Genomic_DNA"/>
</dbReference>
<gene>
    <name evidence="2" type="ORF">TGEB3V08_LOCUS4537</name>
</gene>
<sequence>MKTYLDPLFGRAIVLDKADRRQTTHTLYIHTHTQLMYDMPLAPWTSRDQCQNQPIKGVPATAHTLYIHTHTQLMYDMPLAPWTSRDQCQNQPIKGVPATAMIKKRFMSLYFRCGSSSPSPYCRRRRRGFVHCVLHNSCVVCVVTPVQSNSLEDWIRAACGITPPPPLGGSHASVGNRTCLAAVQVQVCSVAAAQGHPAGLDRYHSRLVCVRGEVQLGSSNEKPDSAHPTEIRTSISPSSAVQSTARVAEKHLKIVFTLHLGQKYLVKNTRYQDVTKSVAKTRLLALIAPLGTRTKISNLSCVTLQLCEVGARIPAECTEQSVHRKVHEVLPRKHAPPGRRTTYWLPCSSLPPIYPHAPCVSV</sequence>
<dbReference type="AlphaFoldDB" id="A0A7R9PL43"/>
<evidence type="ECO:0000313" key="2">
    <source>
        <dbReference type="EMBL" id="CAD7591298.1"/>
    </source>
</evidence>
<feature type="compositionally biased region" description="Basic and acidic residues" evidence="1">
    <location>
        <begin position="221"/>
        <end position="230"/>
    </location>
</feature>
<evidence type="ECO:0000256" key="1">
    <source>
        <dbReference type="SAM" id="MobiDB-lite"/>
    </source>
</evidence>
<proteinExistence type="predicted"/>
<feature type="region of interest" description="Disordered" evidence="1">
    <location>
        <begin position="218"/>
        <end position="237"/>
    </location>
</feature>
<accession>A0A7R9PL43</accession>
<name>A0A7R9PL43_TIMGE</name>